<comment type="subcellular location">
    <subcellularLocation>
        <location evidence="1">Membrane</location>
        <topology evidence="1">Single-pass type I membrane protein</topology>
    </subcellularLocation>
</comment>
<evidence type="ECO:0000256" key="10">
    <source>
        <dbReference type="ARBA" id="ARBA00023180"/>
    </source>
</evidence>
<dbReference type="PROSITE" id="PS50125">
    <property type="entry name" value="GUANYLATE_CYCLASE_2"/>
    <property type="match status" value="1"/>
</dbReference>
<dbReference type="AlphaFoldDB" id="A0A9W9YTF0"/>
<keyword evidence="12 14" id="KW-0141">cGMP biosynthesis</keyword>
<dbReference type="CDD" id="cd06352">
    <property type="entry name" value="PBP1_NPR_GC-like"/>
    <property type="match status" value="1"/>
</dbReference>
<dbReference type="SUPFAM" id="SSF56112">
    <property type="entry name" value="Protein kinase-like (PK-like)"/>
    <property type="match status" value="1"/>
</dbReference>
<evidence type="ECO:0000256" key="16">
    <source>
        <dbReference type="SAM" id="SignalP"/>
    </source>
</evidence>
<evidence type="ECO:0000256" key="12">
    <source>
        <dbReference type="ARBA" id="ARBA00023293"/>
    </source>
</evidence>
<dbReference type="GO" id="GO:0004016">
    <property type="term" value="F:adenylate cyclase activity"/>
    <property type="evidence" value="ECO:0007669"/>
    <property type="project" value="TreeGrafter"/>
</dbReference>
<evidence type="ECO:0000256" key="3">
    <source>
        <dbReference type="ARBA" id="ARBA00022692"/>
    </source>
</evidence>
<evidence type="ECO:0000256" key="5">
    <source>
        <dbReference type="ARBA" id="ARBA00022741"/>
    </source>
</evidence>
<evidence type="ECO:0000256" key="8">
    <source>
        <dbReference type="ARBA" id="ARBA00023136"/>
    </source>
</evidence>
<evidence type="ECO:0000256" key="4">
    <source>
        <dbReference type="ARBA" id="ARBA00022729"/>
    </source>
</evidence>
<dbReference type="GO" id="GO:0005886">
    <property type="term" value="C:plasma membrane"/>
    <property type="evidence" value="ECO:0007669"/>
    <property type="project" value="TreeGrafter"/>
</dbReference>
<gene>
    <name evidence="19" type="ORF">OS493_002562</name>
</gene>
<dbReference type="EC" id="4.6.1.2" evidence="2 14"/>
<evidence type="ECO:0000256" key="7">
    <source>
        <dbReference type="ARBA" id="ARBA00023134"/>
    </source>
</evidence>
<evidence type="ECO:0000256" key="14">
    <source>
        <dbReference type="RuleBase" id="RU003431"/>
    </source>
</evidence>
<dbReference type="GO" id="GO:0001653">
    <property type="term" value="F:peptide receptor activity"/>
    <property type="evidence" value="ECO:0007669"/>
    <property type="project" value="TreeGrafter"/>
</dbReference>
<protein>
    <recommendedName>
        <fullName evidence="2 14">Guanylate cyclase</fullName>
        <ecNumber evidence="2 14">4.6.1.2</ecNumber>
    </recommendedName>
</protein>
<dbReference type="InterPro" id="IPR050401">
    <property type="entry name" value="Cyclic_nucleotide_synthase"/>
</dbReference>
<keyword evidence="11 13" id="KW-0456">Lyase</keyword>
<dbReference type="SUPFAM" id="SSF55073">
    <property type="entry name" value="Nucleotide cyclase"/>
    <property type="match status" value="1"/>
</dbReference>
<dbReference type="GO" id="GO:0007168">
    <property type="term" value="P:receptor guanylyl cyclase signaling pathway"/>
    <property type="evidence" value="ECO:0007669"/>
    <property type="project" value="TreeGrafter"/>
</dbReference>
<dbReference type="GO" id="GO:0035556">
    <property type="term" value="P:intracellular signal transduction"/>
    <property type="evidence" value="ECO:0007669"/>
    <property type="project" value="InterPro"/>
</dbReference>
<dbReference type="CDD" id="cd07302">
    <property type="entry name" value="CHD"/>
    <property type="match status" value="1"/>
</dbReference>
<keyword evidence="6 15" id="KW-1133">Transmembrane helix</keyword>
<evidence type="ECO:0000313" key="20">
    <source>
        <dbReference type="Proteomes" id="UP001163046"/>
    </source>
</evidence>
<dbReference type="GO" id="GO:0005524">
    <property type="term" value="F:ATP binding"/>
    <property type="evidence" value="ECO:0007669"/>
    <property type="project" value="InterPro"/>
</dbReference>
<dbReference type="InterPro" id="IPR011645">
    <property type="entry name" value="HNOB_dom_associated"/>
</dbReference>
<evidence type="ECO:0000256" key="1">
    <source>
        <dbReference type="ARBA" id="ARBA00004479"/>
    </source>
</evidence>
<dbReference type="InterPro" id="IPR011009">
    <property type="entry name" value="Kinase-like_dom_sf"/>
</dbReference>
<dbReference type="Pfam" id="PF07701">
    <property type="entry name" value="HNOBA"/>
    <property type="match status" value="1"/>
</dbReference>
<evidence type="ECO:0000259" key="18">
    <source>
        <dbReference type="PROSITE" id="PS50125"/>
    </source>
</evidence>
<keyword evidence="4 16" id="KW-0732">Signal</keyword>
<dbReference type="SMART" id="SM00044">
    <property type="entry name" value="CYCc"/>
    <property type="match status" value="1"/>
</dbReference>
<dbReference type="InterPro" id="IPR000719">
    <property type="entry name" value="Prot_kinase_dom"/>
</dbReference>
<reference evidence="19" key="1">
    <citation type="submission" date="2023-01" db="EMBL/GenBank/DDBJ databases">
        <title>Genome assembly of the deep-sea coral Lophelia pertusa.</title>
        <authorList>
            <person name="Herrera S."/>
            <person name="Cordes E."/>
        </authorList>
    </citation>
    <scope>NUCLEOTIDE SEQUENCE</scope>
    <source>
        <strain evidence="19">USNM1676648</strain>
        <tissue evidence="19">Polyp</tissue>
    </source>
</reference>
<dbReference type="Gene3D" id="6.10.250.780">
    <property type="match status" value="1"/>
</dbReference>
<keyword evidence="5" id="KW-0547">Nucleotide-binding</keyword>
<comment type="catalytic activity">
    <reaction evidence="14">
        <text>GTP = 3',5'-cyclic GMP + diphosphate</text>
        <dbReference type="Rhea" id="RHEA:13665"/>
        <dbReference type="ChEBI" id="CHEBI:33019"/>
        <dbReference type="ChEBI" id="CHEBI:37565"/>
        <dbReference type="ChEBI" id="CHEBI:57746"/>
        <dbReference type="EC" id="4.6.1.2"/>
    </reaction>
</comment>
<dbReference type="Proteomes" id="UP001163046">
    <property type="component" value="Unassembled WGS sequence"/>
</dbReference>
<comment type="similarity">
    <text evidence="13">Belongs to the adenylyl cyclase class-4/guanylyl cyclase family.</text>
</comment>
<dbReference type="PANTHER" id="PTHR11920:SF496">
    <property type="entry name" value="GUANYLATE CYCLASE"/>
    <property type="match status" value="1"/>
</dbReference>
<evidence type="ECO:0000259" key="17">
    <source>
        <dbReference type="PROSITE" id="PS50011"/>
    </source>
</evidence>
<dbReference type="GO" id="GO:0005525">
    <property type="term" value="F:GTP binding"/>
    <property type="evidence" value="ECO:0007669"/>
    <property type="project" value="UniProtKB-KW"/>
</dbReference>
<evidence type="ECO:0000256" key="15">
    <source>
        <dbReference type="SAM" id="Phobius"/>
    </source>
</evidence>
<dbReference type="OrthoDB" id="1890790at2759"/>
<sequence>MRRPFVIFLVFWLSNAARKEVHVGVLVPITGGFQVGDGIRPAIKAAFDDINKDTNLLPAFNLTYTIHNSACDSVKAVGIAAELMQSSAASVDAYVGPGCSIACLSAGLLAQYWNKPIISFSCSSSGLEDRNKYSTFARTQPFSRTYSQSTPSILLQIMRRFRWKRAAILAKDDGPTSIWAPIAHNVDKLFQGSNITVSFYNVYKTADDPETQQKDAETLLTETKKNARVIFILATRTEVARLLLVARKLGMLKGDFAFVTLDFYISESLRISLAKKTWSLSWEEMLEIFEGLITLSVKKPGNEQLRNITKWLNDGLQNMPLFQNHSATPSAANTAPYLYDAVRLYAHALNRTLSEGGNISNGTAIFRNIVTKTPLFTGMSGPVMIDSKGNRVPFFVFNNIQNSIGSTLLELDSRGTVVTPSHVSAVWPGGSTKVPDDEPECVFDAETCKVTDDNLEDWLIAVIVVSPLAVILLLVAFCFYRRKMYEKDLMNDTWIIDFSQIILGTVDNRFASKWSFNDGSMQEKNPRKPRTRNHSIGSQFTVIKSLGHVSQHSQQSDWVAAGKPLPSNVGRYKGDLVAIKRLYKESIHLTREVLIEMKQVRDIVHTNLNPYIGVCVTSPNISIISHYCYRGSLEEILANDNIKLDWFFRASFAQDIVMGLSALHASPIHVHGHLRSSKCLIDSRWVCKVSDYGLCLLKSGQRSEEVGEHAIYKKLYWVAPEFLGHGEDVAVRSSQPGDAYSYGIILSELLSREEPYSSLFMDPRDIIERVRKRLIPTVRPDLPSEIGDNKGFIHLMQMCWDNDPLTRPTFSEIKSKLKSLSRGKNANIVDNMIRMMESYTDQLENLVDERTMQLAEEKAKTDELLYKMLPKPIAEDLKLGRSVTAESFSCVTIYFSDIVGFTSLAAQCTPLQVVHFLNDLYTCFDNIIDAHDVYKVETIGDAYMVVSGLPVRNDNKHAGEIATMALNLLSSTKDFTIQHIPNKKLQLRIGIHTGSCVAGVVGLKMPRYCLFGDTVNYASRMESSGLALRIHLSPECKAALDLLGGFHLEERGPVTMKGKGTVITYFLNGKDGFTKPLPDLREAASMSEHEFK</sequence>
<dbReference type="InterPro" id="IPR028082">
    <property type="entry name" value="Peripla_BP_I"/>
</dbReference>
<keyword evidence="20" id="KW-1185">Reference proteome</keyword>
<accession>A0A9W9YTF0</accession>
<feature type="domain" description="Guanylate cyclase" evidence="18">
    <location>
        <begin position="892"/>
        <end position="1022"/>
    </location>
</feature>
<dbReference type="GO" id="GO:0004383">
    <property type="term" value="F:guanylate cyclase activity"/>
    <property type="evidence" value="ECO:0007669"/>
    <property type="project" value="UniProtKB-EC"/>
</dbReference>
<dbReference type="PRINTS" id="PR00255">
    <property type="entry name" value="NATPEPTIDER"/>
</dbReference>
<organism evidence="19 20">
    <name type="scientific">Desmophyllum pertusum</name>
    <dbReference type="NCBI Taxonomy" id="174260"/>
    <lineage>
        <taxon>Eukaryota</taxon>
        <taxon>Metazoa</taxon>
        <taxon>Cnidaria</taxon>
        <taxon>Anthozoa</taxon>
        <taxon>Hexacorallia</taxon>
        <taxon>Scleractinia</taxon>
        <taxon>Caryophylliina</taxon>
        <taxon>Caryophylliidae</taxon>
        <taxon>Desmophyllum</taxon>
    </lineage>
</organism>
<evidence type="ECO:0000256" key="9">
    <source>
        <dbReference type="ARBA" id="ARBA00023170"/>
    </source>
</evidence>
<dbReference type="Gene3D" id="1.10.510.10">
    <property type="entry name" value="Transferase(Phosphotransferase) domain 1"/>
    <property type="match status" value="1"/>
</dbReference>
<keyword evidence="3 15" id="KW-0812">Transmembrane</keyword>
<feature type="transmembrane region" description="Helical" evidence="15">
    <location>
        <begin position="458"/>
        <end position="480"/>
    </location>
</feature>
<feature type="signal peptide" evidence="16">
    <location>
        <begin position="1"/>
        <end position="19"/>
    </location>
</feature>
<feature type="chain" id="PRO_5040751954" description="Guanylate cyclase" evidence="16">
    <location>
        <begin position="20"/>
        <end position="1092"/>
    </location>
</feature>
<dbReference type="InterPro" id="IPR001170">
    <property type="entry name" value="ANPR/GUC"/>
</dbReference>
<evidence type="ECO:0000313" key="19">
    <source>
        <dbReference type="EMBL" id="KAJ7365841.1"/>
    </source>
</evidence>
<feature type="domain" description="Protein kinase" evidence="17">
    <location>
        <begin position="553"/>
        <end position="820"/>
    </location>
</feature>
<keyword evidence="8 15" id="KW-0472">Membrane</keyword>
<dbReference type="InterPro" id="IPR001245">
    <property type="entry name" value="Ser-Thr/Tyr_kinase_cat_dom"/>
</dbReference>
<dbReference type="Pfam" id="PF01094">
    <property type="entry name" value="ANF_receptor"/>
    <property type="match status" value="1"/>
</dbReference>
<keyword evidence="10" id="KW-0325">Glycoprotein</keyword>
<dbReference type="Pfam" id="PF07714">
    <property type="entry name" value="PK_Tyr_Ser-Thr"/>
    <property type="match status" value="1"/>
</dbReference>
<keyword evidence="7" id="KW-0342">GTP-binding</keyword>
<dbReference type="InterPro" id="IPR001828">
    <property type="entry name" value="ANF_lig-bd_rcpt"/>
</dbReference>
<dbReference type="InterPro" id="IPR018297">
    <property type="entry name" value="A/G_cyclase_CS"/>
</dbReference>
<dbReference type="PROSITE" id="PS50011">
    <property type="entry name" value="PROTEIN_KINASE_DOM"/>
    <property type="match status" value="1"/>
</dbReference>
<dbReference type="Gene3D" id="3.30.70.1230">
    <property type="entry name" value="Nucleotide cyclase"/>
    <property type="match status" value="1"/>
</dbReference>
<dbReference type="GO" id="GO:0004672">
    <property type="term" value="F:protein kinase activity"/>
    <property type="evidence" value="ECO:0007669"/>
    <property type="project" value="InterPro"/>
</dbReference>
<evidence type="ECO:0000256" key="11">
    <source>
        <dbReference type="ARBA" id="ARBA00023239"/>
    </source>
</evidence>
<proteinExistence type="inferred from homology"/>
<evidence type="ECO:0000256" key="6">
    <source>
        <dbReference type="ARBA" id="ARBA00022989"/>
    </source>
</evidence>
<dbReference type="InterPro" id="IPR029787">
    <property type="entry name" value="Nucleotide_cyclase"/>
</dbReference>
<evidence type="ECO:0000256" key="13">
    <source>
        <dbReference type="RuleBase" id="RU000405"/>
    </source>
</evidence>
<dbReference type="PROSITE" id="PS00452">
    <property type="entry name" value="GUANYLATE_CYCLASE_1"/>
    <property type="match status" value="1"/>
</dbReference>
<dbReference type="PANTHER" id="PTHR11920">
    <property type="entry name" value="GUANYLYL CYCLASE"/>
    <property type="match status" value="1"/>
</dbReference>
<dbReference type="InterPro" id="IPR001054">
    <property type="entry name" value="A/G_cyclase"/>
</dbReference>
<dbReference type="SUPFAM" id="SSF53822">
    <property type="entry name" value="Periplasmic binding protein-like I"/>
    <property type="match status" value="1"/>
</dbReference>
<dbReference type="EMBL" id="MU827302">
    <property type="protein sequence ID" value="KAJ7365841.1"/>
    <property type="molecule type" value="Genomic_DNA"/>
</dbReference>
<comment type="caution">
    <text evidence="19">The sequence shown here is derived from an EMBL/GenBank/DDBJ whole genome shotgun (WGS) entry which is preliminary data.</text>
</comment>
<dbReference type="FunFam" id="3.30.70.1230:FF:000004">
    <property type="entry name" value="Guanylate cyclase"/>
    <property type="match status" value="1"/>
</dbReference>
<dbReference type="Pfam" id="PF00211">
    <property type="entry name" value="Guanylate_cyc"/>
    <property type="match status" value="1"/>
</dbReference>
<dbReference type="Gene3D" id="3.40.50.2300">
    <property type="match status" value="2"/>
</dbReference>
<evidence type="ECO:0000256" key="2">
    <source>
        <dbReference type="ARBA" id="ARBA00012202"/>
    </source>
</evidence>
<name>A0A9W9YTF0_9CNID</name>
<keyword evidence="9" id="KW-0675">Receptor</keyword>